<dbReference type="Proteomes" id="UP001589608">
    <property type="component" value="Unassembled WGS sequence"/>
</dbReference>
<comment type="caution">
    <text evidence="1">The sequence shown here is derived from an EMBL/GenBank/DDBJ whole genome shotgun (WGS) entry which is preliminary data.</text>
</comment>
<dbReference type="EMBL" id="JBHMCA010000067">
    <property type="protein sequence ID" value="MFB9449615.1"/>
    <property type="molecule type" value="Genomic_DNA"/>
</dbReference>
<dbReference type="PANTHER" id="PTHR43132">
    <property type="entry name" value="ARSENICAL RESISTANCE OPERON REPRESSOR ARSR-RELATED"/>
    <property type="match status" value="1"/>
</dbReference>
<protein>
    <recommendedName>
        <fullName evidence="3">ArsR family transcriptional regulator</fullName>
    </recommendedName>
</protein>
<dbReference type="InterPro" id="IPR051011">
    <property type="entry name" value="Metal_resp_trans_reg"/>
</dbReference>
<dbReference type="PANTHER" id="PTHR43132:SF8">
    <property type="entry name" value="HTH-TYPE TRANSCRIPTIONAL REGULATOR KMTR"/>
    <property type="match status" value="1"/>
</dbReference>
<evidence type="ECO:0000313" key="1">
    <source>
        <dbReference type="EMBL" id="MFB9449615.1"/>
    </source>
</evidence>
<gene>
    <name evidence="1" type="ORF">ACFFTR_41605</name>
</gene>
<dbReference type="InterPro" id="IPR011991">
    <property type="entry name" value="ArsR-like_HTH"/>
</dbReference>
<dbReference type="SUPFAM" id="SSF46785">
    <property type="entry name" value="Winged helix' DNA-binding domain"/>
    <property type="match status" value="1"/>
</dbReference>
<dbReference type="InterPro" id="IPR036388">
    <property type="entry name" value="WH-like_DNA-bd_sf"/>
</dbReference>
<evidence type="ECO:0000313" key="2">
    <source>
        <dbReference type="Proteomes" id="UP001589608"/>
    </source>
</evidence>
<accession>A0ABV5ML71</accession>
<keyword evidence="2" id="KW-1185">Reference proteome</keyword>
<dbReference type="RefSeq" id="WP_223094715.1">
    <property type="nucleotide sequence ID" value="NZ_CP061913.1"/>
</dbReference>
<organism evidence="1 2">
    <name type="scientific">Dactylosporangium vinaceum</name>
    <dbReference type="NCBI Taxonomy" id="53362"/>
    <lineage>
        <taxon>Bacteria</taxon>
        <taxon>Bacillati</taxon>
        <taxon>Actinomycetota</taxon>
        <taxon>Actinomycetes</taxon>
        <taxon>Micromonosporales</taxon>
        <taxon>Micromonosporaceae</taxon>
        <taxon>Dactylosporangium</taxon>
    </lineage>
</organism>
<proteinExistence type="predicted"/>
<evidence type="ECO:0008006" key="3">
    <source>
        <dbReference type="Google" id="ProtNLM"/>
    </source>
</evidence>
<dbReference type="CDD" id="cd00090">
    <property type="entry name" value="HTH_ARSR"/>
    <property type="match status" value="1"/>
</dbReference>
<reference evidence="1 2" key="1">
    <citation type="submission" date="2024-09" db="EMBL/GenBank/DDBJ databases">
        <authorList>
            <person name="Sun Q."/>
            <person name="Mori K."/>
        </authorList>
    </citation>
    <scope>NUCLEOTIDE SEQUENCE [LARGE SCALE GENOMIC DNA]</scope>
    <source>
        <strain evidence="1 2">JCM 3307</strain>
    </source>
</reference>
<dbReference type="InterPro" id="IPR036390">
    <property type="entry name" value="WH_DNA-bd_sf"/>
</dbReference>
<sequence>MQRIHFTVQDLARTRLGPGCGPVAETAYALDLLQQGPPPVFRGWREQVSRRLHNWPWPRPTAAATRAGRALVDRAGPPDDPGLRRAWQLLVAPYWKSMADYLGTVREARLRAAIGGGVELLLTTLHPDIIWRPPVLEFPLLPDREIHLRGRGLAIRPAVFLGGPASILLPAEQPDSVVLVVATPPDAAQADWLWAAEEHEDGLDRLGALVGATRAAALKALTATCTTAQLAQRLGITSAGASQHATVLRRSGLITTQRVRNTALHTVTPLGLALLGSSELVSCP</sequence>
<name>A0ABV5ML71_9ACTN</name>
<dbReference type="Gene3D" id="1.10.10.10">
    <property type="entry name" value="Winged helix-like DNA-binding domain superfamily/Winged helix DNA-binding domain"/>
    <property type="match status" value="1"/>
</dbReference>